<organism evidence="1 2">
    <name type="scientific">Trifolium subterraneum</name>
    <name type="common">Subterranean clover</name>
    <dbReference type="NCBI Taxonomy" id="3900"/>
    <lineage>
        <taxon>Eukaryota</taxon>
        <taxon>Viridiplantae</taxon>
        <taxon>Streptophyta</taxon>
        <taxon>Embryophyta</taxon>
        <taxon>Tracheophyta</taxon>
        <taxon>Spermatophyta</taxon>
        <taxon>Magnoliopsida</taxon>
        <taxon>eudicotyledons</taxon>
        <taxon>Gunneridae</taxon>
        <taxon>Pentapetalae</taxon>
        <taxon>rosids</taxon>
        <taxon>fabids</taxon>
        <taxon>Fabales</taxon>
        <taxon>Fabaceae</taxon>
        <taxon>Papilionoideae</taxon>
        <taxon>50 kb inversion clade</taxon>
        <taxon>NPAAA clade</taxon>
        <taxon>Hologalegina</taxon>
        <taxon>IRL clade</taxon>
        <taxon>Trifolieae</taxon>
        <taxon>Trifolium</taxon>
    </lineage>
</organism>
<proteinExistence type="predicted"/>
<evidence type="ECO:0008006" key="3">
    <source>
        <dbReference type="Google" id="ProtNLM"/>
    </source>
</evidence>
<reference evidence="2" key="1">
    <citation type="journal article" date="2017" name="Front. Plant Sci.">
        <title>Climate Clever Clovers: New Paradigm to Reduce the Environmental Footprint of Ruminants by Breeding Low Methanogenic Forages Utilizing Haplotype Variation.</title>
        <authorList>
            <person name="Kaur P."/>
            <person name="Appels R."/>
            <person name="Bayer P.E."/>
            <person name="Keeble-Gagnere G."/>
            <person name="Wang J."/>
            <person name="Hirakawa H."/>
            <person name="Shirasawa K."/>
            <person name="Vercoe P."/>
            <person name="Stefanova K."/>
            <person name="Durmic Z."/>
            <person name="Nichols P."/>
            <person name="Revell C."/>
            <person name="Isobe S.N."/>
            <person name="Edwards D."/>
            <person name="Erskine W."/>
        </authorList>
    </citation>
    <scope>NUCLEOTIDE SEQUENCE [LARGE SCALE GENOMIC DNA]</scope>
    <source>
        <strain evidence="2">cv. Daliak</strain>
    </source>
</reference>
<evidence type="ECO:0000313" key="2">
    <source>
        <dbReference type="Proteomes" id="UP000242715"/>
    </source>
</evidence>
<dbReference type="OrthoDB" id="1413826at2759"/>
<name>A0A2Z6PSE3_TRISU</name>
<dbReference type="EMBL" id="DF974752">
    <property type="protein sequence ID" value="GAU50369.1"/>
    <property type="molecule type" value="Genomic_DNA"/>
</dbReference>
<accession>A0A2Z6PSE3</accession>
<dbReference type="Proteomes" id="UP000242715">
    <property type="component" value="Unassembled WGS sequence"/>
</dbReference>
<dbReference type="PANTHER" id="PTHR36617">
    <property type="entry name" value="PROTEIN, PUTATIVE-RELATED"/>
    <property type="match status" value="1"/>
</dbReference>
<dbReference type="PANTHER" id="PTHR36617:SF5">
    <property type="entry name" value="OS05G0421675 PROTEIN"/>
    <property type="match status" value="1"/>
</dbReference>
<dbReference type="AlphaFoldDB" id="A0A2Z6PSE3"/>
<sequence>MKKKKPRGWPSGLGASRHLLLRAAQPSVKMAGLFCVGAPRGCASLYIGCILGSKWEIEKFTGSKDFVLWKVKVRAILTQQKCDEALKGEAGMPANLSNEEKTEMDKKAHSIIILCLRDKVKVRAILTQQKCDEALKGEAGMPANLSNEEKTEMDKKAHSIIILCLRDKVLREVAKEKTAVEMRTKHDLLDCPRRGGGGNSSAQIAVSDEAYEEGYESAGALILGEAVIRILRFGLERRWNNTQHQPGEAVIRILRFSLERRWNNTQHRPGEANGIFEALELVEGGVIHLEDGKACKVQGESHSGTTGLSLWWRNLGLRWSLLLVRLEEDKQSTIAFGYLGDREESGIVGPKKGIAMETLWEACGTYLKFQGKHLFESTERFTSGVEDGVVFNHVELARWRVGNGRDTLFWLDPWLEECPLQRSFCRLYDLAENKSVSVADMFEAGWGIGGETWKWRRRLFAWEEELVLGCVGKLANICLQVDEVDRWVWKLHSSQSYSVKSAYSYLSASETRISDSFDRKEVPLATISYYALRYVVSLKISTTYFFSAQCTVVACDIEVAGHFDAASWCGRCSFSPILRTGWCIKGLYKSFYHHLDIGSLCDLA</sequence>
<keyword evidence="2" id="KW-1185">Reference proteome</keyword>
<evidence type="ECO:0000313" key="1">
    <source>
        <dbReference type="EMBL" id="GAU50369.1"/>
    </source>
</evidence>
<gene>
    <name evidence="1" type="ORF">TSUD_284670</name>
</gene>
<protein>
    <recommendedName>
        <fullName evidence="3">Reverse transcriptase zinc-binding domain-containing protein</fullName>
    </recommendedName>
</protein>